<sequence length="38" mass="4203">MNGPLHRQECFAFTGCVIGNIDLAVFKICTSCLWVSEV</sequence>
<evidence type="ECO:0000313" key="1">
    <source>
        <dbReference type="EMBL" id="JAH71714.1"/>
    </source>
</evidence>
<reference evidence="1" key="2">
    <citation type="journal article" date="2015" name="Fish Shellfish Immunol.">
        <title>Early steps in the European eel (Anguilla anguilla)-Vibrio vulnificus interaction in the gills: Role of the RtxA13 toxin.</title>
        <authorList>
            <person name="Callol A."/>
            <person name="Pajuelo D."/>
            <person name="Ebbesson L."/>
            <person name="Teles M."/>
            <person name="MacKenzie S."/>
            <person name="Amaro C."/>
        </authorList>
    </citation>
    <scope>NUCLEOTIDE SEQUENCE</scope>
</reference>
<dbReference type="EMBL" id="GBXM01036863">
    <property type="protein sequence ID" value="JAH71714.1"/>
    <property type="molecule type" value="Transcribed_RNA"/>
</dbReference>
<protein>
    <submittedName>
        <fullName evidence="1">Uncharacterized protein</fullName>
    </submittedName>
</protein>
<accession>A0A0E9V0Q4</accession>
<organism evidence="1">
    <name type="scientific">Anguilla anguilla</name>
    <name type="common">European freshwater eel</name>
    <name type="synonym">Muraena anguilla</name>
    <dbReference type="NCBI Taxonomy" id="7936"/>
    <lineage>
        <taxon>Eukaryota</taxon>
        <taxon>Metazoa</taxon>
        <taxon>Chordata</taxon>
        <taxon>Craniata</taxon>
        <taxon>Vertebrata</taxon>
        <taxon>Euteleostomi</taxon>
        <taxon>Actinopterygii</taxon>
        <taxon>Neopterygii</taxon>
        <taxon>Teleostei</taxon>
        <taxon>Anguilliformes</taxon>
        <taxon>Anguillidae</taxon>
        <taxon>Anguilla</taxon>
    </lineage>
</organism>
<name>A0A0E9V0Q4_ANGAN</name>
<proteinExistence type="predicted"/>
<dbReference type="AlphaFoldDB" id="A0A0E9V0Q4"/>
<reference evidence="1" key="1">
    <citation type="submission" date="2014-11" db="EMBL/GenBank/DDBJ databases">
        <authorList>
            <person name="Amaro Gonzalez C."/>
        </authorList>
    </citation>
    <scope>NUCLEOTIDE SEQUENCE</scope>
</reference>